<evidence type="ECO:0000256" key="1">
    <source>
        <dbReference type="SAM" id="Coils"/>
    </source>
</evidence>
<gene>
    <name evidence="2" type="ORF">AKK44_04735</name>
</gene>
<name>A0A0P6SLP4_9STRE</name>
<comment type="caution">
    <text evidence="2">The sequence shown here is derived from an EMBL/GenBank/DDBJ whole genome shotgun (WGS) entry which is preliminary data.</text>
</comment>
<dbReference type="STRING" id="119224.AKK44_04735"/>
<dbReference type="Proteomes" id="UP000049578">
    <property type="component" value="Unassembled WGS sequence"/>
</dbReference>
<feature type="coiled-coil region" evidence="1">
    <location>
        <begin position="20"/>
        <end position="47"/>
    </location>
</feature>
<protein>
    <recommendedName>
        <fullName evidence="4">ATP synthase subunit G</fullName>
    </recommendedName>
</protein>
<organism evidence="2 3">
    <name type="scientific">Streptococcus phocae</name>
    <dbReference type="NCBI Taxonomy" id="119224"/>
    <lineage>
        <taxon>Bacteria</taxon>
        <taxon>Bacillati</taxon>
        <taxon>Bacillota</taxon>
        <taxon>Bacilli</taxon>
        <taxon>Lactobacillales</taxon>
        <taxon>Streptococcaceae</taxon>
        <taxon>Streptococcus</taxon>
    </lineage>
</organism>
<keyword evidence="1" id="KW-0175">Coiled coil</keyword>
<evidence type="ECO:0000313" key="2">
    <source>
        <dbReference type="EMBL" id="KPJ22423.1"/>
    </source>
</evidence>
<reference evidence="2 3" key="1">
    <citation type="submission" date="2015-08" db="EMBL/GenBank/DDBJ databases">
        <title>Genome sequence of Streptococcus phocae subsp. phocae ATCC 51973T isolated from liver specimen obtained from seal.</title>
        <authorList>
            <person name="Avendano-Herrera R."/>
        </authorList>
    </citation>
    <scope>NUCLEOTIDE SEQUENCE [LARGE SCALE GENOMIC DNA]</scope>
    <source>
        <strain evidence="2 3">ATCC 51973</strain>
    </source>
</reference>
<proteinExistence type="predicted"/>
<sequence>MSSIEQEAQRVYDSYDVQKKDLVAQRQRELEELAKHYEQETQQLVMDKEALLAQHKKQLTQDVEQTIEQQTASIQSLLASKKADLITQMVDKVVETYGH</sequence>
<evidence type="ECO:0000313" key="3">
    <source>
        <dbReference type="Proteomes" id="UP000049578"/>
    </source>
</evidence>
<accession>A0A0P6SLP4</accession>
<dbReference type="AlphaFoldDB" id="A0A0P6SLP4"/>
<dbReference type="EMBL" id="LHQM01000015">
    <property type="protein sequence ID" value="KPJ22423.1"/>
    <property type="molecule type" value="Genomic_DNA"/>
</dbReference>
<evidence type="ECO:0008006" key="4">
    <source>
        <dbReference type="Google" id="ProtNLM"/>
    </source>
</evidence>
<dbReference type="PATRIC" id="fig|119224.3.peg.482"/>
<keyword evidence="3" id="KW-1185">Reference proteome</keyword>